<gene>
    <name evidence="2" type="ORF">GSTENG00000533001</name>
</gene>
<protein>
    <submittedName>
        <fullName evidence="2">(spotted green pufferfish) hypothetical protein</fullName>
    </submittedName>
</protein>
<feature type="region of interest" description="Disordered" evidence="1">
    <location>
        <begin position="1"/>
        <end position="74"/>
    </location>
</feature>
<evidence type="ECO:0000256" key="1">
    <source>
        <dbReference type="SAM" id="MobiDB-lite"/>
    </source>
</evidence>
<proteinExistence type="predicted"/>
<dbReference type="KEGG" id="tng:GSTEN00000533G001"/>
<dbReference type="EMBL" id="CAAE01002905">
    <property type="protein sequence ID" value="CAF87638.1"/>
    <property type="molecule type" value="Genomic_DNA"/>
</dbReference>
<reference evidence="2" key="2">
    <citation type="submission" date="2004-02" db="EMBL/GenBank/DDBJ databases">
        <authorList>
            <consortium name="Genoscope"/>
            <consortium name="Whitehead Institute Centre for Genome Research"/>
        </authorList>
    </citation>
    <scope>NUCLEOTIDE SEQUENCE</scope>
</reference>
<organism evidence="2">
    <name type="scientific">Tetraodon nigroviridis</name>
    <name type="common">Spotted green pufferfish</name>
    <name type="synonym">Chelonodon nigroviridis</name>
    <dbReference type="NCBI Taxonomy" id="99883"/>
    <lineage>
        <taxon>Eukaryota</taxon>
        <taxon>Metazoa</taxon>
        <taxon>Chordata</taxon>
        <taxon>Craniata</taxon>
        <taxon>Vertebrata</taxon>
        <taxon>Euteleostomi</taxon>
        <taxon>Actinopterygii</taxon>
        <taxon>Neopterygii</taxon>
        <taxon>Teleostei</taxon>
        <taxon>Neoteleostei</taxon>
        <taxon>Acanthomorphata</taxon>
        <taxon>Eupercaria</taxon>
        <taxon>Tetraodontiformes</taxon>
        <taxon>Tetradontoidea</taxon>
        <taxon>Tetraodontidae</taxon>
        <taxon>Tetraodon</taxon>
    </lineage>
</organism>
<accession>Q4THJ4</accession>
<name>Q4THJ4_TETNG</name>
<feature type="non-terminal residue" evidence="2">
    <location>
        <position position="1"/>
    </location>
</feature>
<sequence>LLREGRAGNLSRRIKGSSAEEVQARSHPRLLRWPGRAASSRDSCLRELPGDGRGGFPKPAEPRSRVPGTPLTAV</sequence>
<evidence type="ECO:0000313" key="2">
    <source>
        <dbReference type="EMBL" id="CAF87638.1"/>
    </source>
</evidence>
<comment type="caution">
    <text evidence="2">The sequence shown here is derived from an EMBL/GenBank/DDBJ whole genome shotgun (WGS) entry which is preliminary data.</text>
</comment>
<dbReference type="AlphaFoldDB" id="Q4THJ4"/>
<reference evidence="2" key="1">
    <citation type="journal article" date="2004" name="Nature">
        <title>Genome duplication in the teleost fish Tetraodon nigroviridis reveals the early vertebrate proto-karyotype.</title>
        <authorList>
            <person name="Jaillon O."/>
            <person name="Aury J.-M."/>
            <person name="Brunet F."/>
            <person name="Petit J.-L."/>
            <person name="Stange-Thomann N."/>
            <person name="Mauceli E."/>
            <person name="Bouneau L."/>
            <person name="Fischer C."/>
            <person name="Ozouf-Costaz C."/>
            <person name="Bernot A."/>
            <person name="Nicaud S."/>
            <person name="Jaffe D."/>
            <person name="Fisher S."/>
            <person name="Lutfalla G."/>
            <person name="Dossat C."/>
            <person name="Segurens B."/>
            <person name="Dasilva C."/>
            <person name="Salanoubat M."/>
            <person name="Levy M."/>
            <person name="Boudet N."/>
            <person name="Castellano S."/>
            <person name="Anthouard V."/>
            <person name="Jubin C."/>
            <person name="Castelli V."/>
            <person name="Katinka M."/>
            <person name="Vacherie B."/>
            <person name="Biemont C."/>
            <person name="Skalli Z."/>
            <person name="Cattolico L."/>
            <person name="Poulain J."/>
            <person name="De Berardinis V."/>
            <person name="Cruaud C."/>
            <person name="Duprat S."/>
            <person name="Brottier P."/>
            <person name="Coutanceau J.-P."/>
            <person name="Gouzy J."/>
            <person name="Parra G."/>
            <person name="Lardier G."/>
            <person name="Chapple C."/>
            <person name="McKernan K.J."/>
            <person name="McEwan P."/>
            <person name="Bosak S."/>
            <person name="Kellis M."/>
            <person name="Volff J.-N."/>
            <person name="Guigo R."/>
            <person name="Zody M.C."/>
            <person name="Mesirov J."/>
            <person name="Lindblad-Toh K."/>
            <person name="Birren B."/>
            <person name="Nusbaum C."/>
            <person name="Kahn D."/>
            <person name="Robinson-Rechavi M."/>
            <person name="Laudet V."/>
            <person name="Schachter V."/>
            <person name="Quetier F."/>
            <person name="Saurin W."/>
            <person name="Scarpelli C."/>
            <person name="Wincker P."/>
            <person name="Lander E.S."/>
            <person name="Weissenbach J."/>
            <person name="Roest Crollius H."/>
        </authorList>
    </citation>
    <scope>NUCLEOTIDE SEQUENCE [LARGE SCALE GENOMIC DNA]</scope>
</reference>